<sequence>MSEKRNEENAFDVDEYAGNFGCDSLVASMHQTSNSERLGCVQCQDLCQNVNVVATDMDVEDDVDALAKNADLGCSATANNSSIIHSNPT</sequence>
<keyword evidence="2" id="KW-1185">Reference proteome</keyword>
<dbReference type="Proteomes" id="UP000282613">
    <property type="component" value="Unassembled WGS sequence"/>
</dbReference>
<evidence type="ECO:0000313" key="3">
    <source>
        <dbReference type="WBParaSite" id="TASK_0000307501-mRNA-1"/>
    </source>
</evidence>
<dbReference type="EMBL" id="UYRS01005435">
    <property type="protein sequence ID" value="VDK27124.1"/>
    <property type="molecule type" value="Genomic_DNA"/>
</dbReference>
<gene>
    <name evidence="1" type="ORF">TASK_LOCUS3078</name>
</gene>
<dbReference type="AlphaFoldDB" id="A0A0R3W081"/>
<evidence type="ECO:0000313" key="1">
    <source>
        <dbReference type="EMBL" id="VDK27124.1"/>
    </source>
</evidence>
<organism evidence="3">
    <name type="scientific">Taenia asiatica</name>
    <name type="common">Asian tapeworm</name>
    <dbReference type="NCBI Taxonomy" id="60517"/>
    <lineage>
        <taxon>Eukaryota</taxon>
        <taxon>Metazoa</taxon>
        <taxon>Spiralia</taxon>
        <taxon>Lophotrochozoa</taxon>
        <taxon>Platyhelminthes</taxon>
        <taxon>Cestoda</taxon>
        <taxon>Eucestoda</taxon>
        <taxon>Cyclophyllidea</taxon>
        <taxon>Taeniidae</taxon>
        <taxon>Taenia</taxon>
    </lineage>
</organism>
<reference evidence="1 2" key="2">
    <citation type="submission" date="2018-11" db="EMBL/GenBank/DDBJ databases">
        <authorList>
            <consortium name="Pathogen Informatics"/>
        </authorList>
    </citation>
    <scope>NUCLEOTIDE SEQUENCE [LARGE SCALE GENOMIC DNA]</scope>
</reference>
<dbReference type="WBParaSite" id="TASK_0000307501-mRNA-1">
    <property type="protein sequence ID" value="TASK_0000307501-mRNA-1"/>
    <property type="gene ID" value="TASK_0000307501"/>
</dbReference>
<proteinExistence type="predicted"/>
<reference evidence="3" key="1">
    <citation type="submission" date="2017-02" db="UniProtKB">
        <authorList>
            <consortium name="WormBaseParasite"/>
        </authorList>
    </citation>
    <scope>IDENTIFICATION</scope>
</reference>
<protein>
    <submittedName>
        <fullName evidence="3">FxLD family lantipeptide</fullName>
    </submittedName>
</protein>
<evidence type="ECO:0000313" key="2">
    <source>
        <dbReference type="Proteomes" id="UP000282613"/>
    </source>
</evidence>
<name>A0A0R3W081_TAEAS</name>
<accession>A0A0R3W081</accession>